<dbReference type="InterPro" id="IPR036890">
    <property type="entry name" value="HATPase_C_sf"/>
</dbReference>
<name>A0A1E8FCA3_9ALTE</name>
<keyword evidence="9" id="KW-0812">Transmembrane</keyword>
<evidence type="ECO:0000256" key="1">
    <source>
        <dbReference type="ARBA" id="ARBA00000085"/>
    </source>
</evidence>
<keyword evidence="9" id="KW-1133">Transmembrane helix</keyword>
<reference evidence="11 12" key="1">
    <citation type="submission" date="2016-09" db="EMBL/GenBank/DDBJ databases">
        <title>Alteromonas lipolytica, a new species isolated from sea water.</title>
        <authorList>
            <person name="Wu Y.-H."/>
            <person name="Cheng H."/>
            <person name="Xu X.-W."/>
        </authorList>
    </citation>
    <scope>NUCLEOTIDE SEQUENCE [LARGE SCALE GENOMIC DNA]</scope>
    <source>
        <strain evidence="11 12">JW12</strain>
    </source>
</reference>
<protein>
    <recommendedName>
        <fullName evidence="3">histidine kinase</fullName>
        <ecNumber evidence="3">2.7.13.3</ecNumber>
    </recommendedName>
</protein>
<dbReference type="InterPro" id="IPR050980">
    <property type="entry name" value="2C_sensor_his_kinase"/>
</dbReference>
<feature type="domain" description="Histidine kinase" evidence="10">
    <location>
        <begin position="229"/>
        <end position="423"/>
    </location>
</feature>
<evidence type="ECO:0000256" key="3">
    <source>
        <dbReference type="ARBA" id="ARBA00012438"/>
    </source>
</evidence>
<gene>
    <name evidence="11" type="ORF">BFC17_03920</name>
</gene>
<keyword evidence="9" id="KW-0472">Membrane</keyword>
<keyword evidence="12" id="KW-1185">Reference proteome</keyword>
<comment type="catalytic activity">
    <reaction evidence="1">
        <text>ATP + protein L-histidine = ADP + protein N-phospho-L-histidine.</text>
        <dbReference type="EC" id="2.7.13.3"/>
    </reaction>
</comment>
<dbReference type="GO" id="GO:0005886">
    <property type="term" value="C:plasma membrane"/>
    <property type="evidence" value="ECO:0007669"/>
    <property type="project" value="UniProtKB-SubCell"/>
</dbReference>
<evidence type="ECO:0000256" key="6">
    <source>
        <dbReference type="ARBA" id="ARBA00022679"/>
    </source>
</evidence>
<comment type="subcellular location">
    <subcellularLocation>
        <location evidence="2">Cell membrane</location>
        <topology evidence="2">Multi-pass membrane protein</topology>
    </subcellularLocation>
</comment>
<dbReference type="Proteomes" id="UP000176037">
    <property type="component" value="Unassembled WGS sequence"/>
</dbReference>
<accession>A0A1E8FCA3</accession>
<keyword evidence="4" id="KW-1003">Cell membrane</keyword>
<dbReference type="InterPro" id="IPR005467">
    <property type="entry name" value="His_kinase_dom"/>
</dbReference>
<keyword evidence="6" id="KW-0808">Transferase</keyword>
<evidence type="ECO:0000256" key="7">
    <source>
        <dbReference type="ARBA" id="ARBA00022777"/>
    </source>
</evidence>
<dbReference type="AlphaFoldDB" id="A0A1E8FCA3"/>
<dbReference type="SUPFAM" id="SSF55874">
    <property type="entry name" value="ATPase domain of HSP90 chaperone/DNA topoisomerase II/histidine kinase"/>
    <property type="match status" value="1"/>
</dbReference>
<dbReference type="SMART" id="SM00388">
    <property type="entry name" value="HisKA"/>
    <property type="match status" value="1"/>
</dbReference>
<proteinExistence type="predicted"/>
<dbReference type="EC" id="2.7.13.3" evidence="3"/>
<keyword evidence="8" id="KW-0902">Two-component regulatory system</keyword>
<evidence type="ECO:0000256" key="9">
    <source>
        <dbReference type="SAM" id="Phobius"/>
    </source>
</evidence>
<dbReference type="PANTHER" id="PTHR44936">
    <property type="entry name" value="SENSOR PROTEIN CREC"/>
    <property type="match status" value="1"/>
</dbReference>
<dbReference type="EMBL" id="MJIC01000015">
    <property type="protein sequence ID" value="OFI33416.1"/>
    <property type="molecule type" value="Genomic_DNA"/>
</dbReference>
<keyword evidence="7" id="KW-0418">Kinase</keyword>
<dbReference type="Gene3D" id="6.10.340.10">
    <property type="match status" value="1"/>
</dbReference>
<feature type="transmembrane region" description="Helical" evidence="9">
    <location>
        <begin position="147"/>
        <end position="168"/>
    </location>
</feature>
<dbReference type="Gene3D" id="1.10.287.130">
    <property type="match status" value="1"/>
</dbReference>
<dbReference type="OrthoDB" id="9121563at2"/>
<dbReference type="InterPro" id="IPR036097">
    <property type="entry name" value="HisK_dim/P_sf"/>
</dbReference>
<sequence length="423" mass="47330">MAAMELSLRRYVVLSLLAVVGVMVIVFSLMSAKQFLAGMDGMLRGTMVHIARHTEVTQGNPVKEFSFTIAADWQDLPAKTREVFNGVTPKPFQLYKEVKRKTIFHRPDEAHFLLAVKFDNEPVRYVSQSFNPRDPGDEPPFRMSREAWILILGLGVLLGFTLLVLIVIRTIARPVERLQSWADGVGKGDELTPPPQFRYAELNTLARLFYQGMLAVKQSVKREQEFVRHASHELRTPIAVIRSSMDLIGKVRQEAPADKLSRPLQRIENASHTMVDLTETLLWLTKVDKGELALSDIALDELLQKVTEELGYLLQGKDIELTIATQPCEITENATALRIVLGNLIRNAFQHTQHGIVLIQQTGATVTIINQEANAQDIPDSKEELGFGLGLQMVSELTALLGWSYQHGKAEDGKYTVVITLPA</sequence>
<evidence type="ECO:0000256" key="2">
    <source>
        <dbReference type="ARBA" id="ARBA00004651"/>
    </source>
</evidence>
<dbReference type="Pfam" id="PF00512">
    <property type="entry name" value="HisKA"/>
    <property type="match status" value="1"/>
</dbReference>
<dbReference type="STRING" id="1856405.BFC17_03920"/>
<evidence type="ECO:0000256" key="5">
    <source>
        <dbReference type="ARBA" id="ARBA00022553"/>
    </source>
</evidence>
<dbReference type="CDD" id="cd00082">
    <property type="entry name" value="HisKA"/>
    <property type="match status" value="1"/>
</dbReference>
<dbReference type="GO" id="GO:0000155">
    <property type="term" value="F:phosphorelay sensor kinase activity"/>
    <property type="evidence" value="ECO:0007669"/>
    <property type="project" value="InterPro"/>
</dbReference>
<feature type="transmembrane region" description="Helical" evidence="9">
    <location>
        <begin position="12"/>
        <end position="32"/>
    </location>
</feature>
<evidence type="ECO:0000259" key="10">
    <source>
        <dbReference type="PROSITE" id="PS50109"/>
    </source>
</evidence>
<dbReference type="PANTHER" id="PTHR44936:SF9">
    <property type="entry name" value="SENSOR PROTEIN CREC"/>
    <property type="match status" value="1"/>
</dbReference>
<dbReference type="PROSITE" id="PS50109">
    <property type="entry name" value="HIS_KIN"/>
    <property type="match status" value="1"/>
</dbReference>
<evidence type="ECO:0000256" key="8">
    <source>
        <dbReference type="ARBA" id="ARBA00023012"/>
    </source>
</evidence>
<dbReference type="SUPFAM" id="SSF47384">
    <property type="entry name" value="Homodimeric domain of signal transducing histidine kinase"/>
    <property type="match status" value="1"/>
</dbReference>
<organism evidence="11 12">
    <name type="scientific">Alteromonas lipolytica</name>
    <dbReference type="NCBI Taxonomy" id="1856405"/>
    <lineage>
        <taxon>Bacteria</taxon>
        <taxon>Pseudomonadati</taxon>
        <taxon>Pseudomonadota</taxon>
        <taxon>Gammaproteobacteria</taxon>
        <taxon>Alteromonadales</taxon>
        <taxon>Alteromonadaceae</taxon>
        <taxon>Alteromonas/Salinimonas group</taxon>
        <taxon>Alteromonas</taxon>
    </lineage>
</organism>
<evidence type="ECO:0000313" key="12">
    <source>
        <dbReference type="Proteomes" id="UP000176037"/>
    </source>
</evidence>
<dbReference type="InterPro" id="IPR003661">
    <property type="entry name" value="HisK_dim/P_dom"/>
</dbReference>
<dbReference type="Gene3D" id="3.30.565.10">
    <property type="entry name" value="Histidine kinase-like ATPase, C-terminal domain"/>
    <property type="match status" value="1"/>
</dbReference>
<keyword evidence="5" id="KW-0597">Phosphoprotein</keyword>
<evidence type="ECO:0000313" key="11">
    <source>
        <dbReference type="EMBL" id="OFI33416.1"/>
    </source>
</evidence>
<comment type="caution">
    <text evidence="11">The sequence shown here is derived from an EMBL/GenBank/DDBJ whole genome shotgun (WGS) entry which is preliminary data.</text>
</comment>
<evidence type="ECO:0000256" key="4">
    <source>
        <dbReference type="ARBA" id="ARBA00022475"/>
    </source>
</evidence>